<reference evidence="2" key="1">
    <citation type="submission" date="2024-07" db="EMBL/GenBank/DDBJ databases">
        <authorList>
            <person name="fu j."/>
        </authorList>
    </citation>
    <scope>NUCLEOTIDE SEQUENCE</scope>
    <source>
        <strain evidence="2">P10A9</strain>
    </source>
</reference>
<dbReference type="KEGG" id="spue:AB5L97_04805"/>
<evidence type="ECO:0000256" key="1">
    <source>
        <dbReference type="SAM" id="MobiDB-lite"/>
    </source>
</evidence>
<name>A0AB39L663_9MICC</name>
<dbReference type="AlphaFoldDB" id="A0AB39L663"/>
<proteinExistence type="predicted"/>
<sequence length="55" mass="6270">MKRRIPRPVGGIPTTVYPQPRRDVPTTVAAQARDADAHERLIRRLDLEIIVLDLI</sequence>
<accession>A0AB39L663</accession>
<gene>
    <name evidence="2" type="ORF">AB5L97_04805</name>
</gene>
<dbReference type="RefSeq" id="WP_369046666.1">
    <property type="nucleotide sequence ID" value="NZ_CP163302.1"/>
</dbReference>
<protein>
    <submittedName>
        <fullName evidence="2">Uncharacterized protein</fullName>
    </submittedName>
</protein>
<feature type="region of interest" description="Disordered" evidence="1">
    <location>
        <begin position="1"/>
        <end position="21"/>
    </location>
</feature>
<organism evidence="2">
    <name type="scientific">Sinomonas puerhi</name>
    <dbReference type="NCBI Taxonomy" id="3238584"/>
    <lineage>
        <taxon>Bacteria</taxon>
        <taxon>Bacillati</taxon>
        <taxon>Actinomycetota</taxon>
        <taxon>Actinomycetes</taxon>
        <taxon>Micrococcales</taxon>
        <taxon>Micrococcaceae</taxon>
        <taxon>Sinomonas</taxon>
    </lineage>
</organism>
<evidence type="ECO:0000313" key="2">
    <source>
        <dbReference type="EMBL" id="XDP46335.1"/>
    </source>
</evidence>
<dbReference type="EMBL" id="CP163302">
    <property type="protein sequence ID" value="XDP46335.1"/>
    <property type="molecule type" value="Genomic_DNA"/>
</dbReference>